<dbReference type="InterPro" id="IPR053230">
    <property type="entry name" value="Trans_reg_galc"/>
</dbReference>
<dbReference type="PANTHER" id="PTHR47654">
    <property type="entry name" value="ZN(II)2CYS6 TRANSCRIPTION FACTOR (EUROFUNG)-RELATED"/>
    <property type="match status" value="1"/>
</dbReference>
<feature type="region of interest" description="Disordered" evidence="2">
    <location>
        <begin position="42"/>
        <end position="67"/>
    </location>
</feature>
<dbReference type="Pfam" id="PF04082">
    <property type="entry name" value="Fungal_trans"/>
    <property type="match status" value="1"/>
</dbReference>
<reference evidence="4 5" key="1">
    <citation type="submission" date="2021-02" db="EMBL/GenBank/DDBJ databases">
        <title>Genome assembly of Pseudopithomyces chartarum.</title>
        <authorList>
            <person name="Jauregui R."/>
            <person name="Singh J."/>
            <person name="Voisey C."/>
        </authorList>
    </citation>
    <scope>NUCLEOTIDE SEQUENCE [LARGE SCALE GENOMIC DNA]</scope>
    <source>
        <strain evidence="4 5">AGR01</strain>
    </source>
</reference>
<keyword evidence="1" id="KW-0539">Nucleus</keyword>
<evidence type="ECO:0000256" key="1">
    <source>
        <dbReference type="ARBA" id="ARBA00023242"/>
    </source>
</evidence>
<evidence type="ECO:0000259" key="3">
    <source>
        <dbReference type="SMART" id="SM00906"/>
    </source>
</evidence>
<accession>A0AAN6RJ96</accession>
<dbReference type="CDD" id="cd12148">
    <property type="entry name" value="fungal_TF_MHR"/>
    <property type="match status" value="1"/>
</dbReference>
<dbReference type="GO" id="GO:0003677">
    <property type="term" value="F:DNA binding"/>
    <property type="evidence" value="ECO:0007669"/>
    <property type="project" value="InterPro"/>
</dbReference>
<organism evidence="4 5">
    <name type="scientific">Pseudopithomyces chartarum</name>
    <dbReference type="NCBI Taxonomy" id="1892770"/>
    <lineage>
        <taxon>Eukaryota</taxon>
        <taxon>Fungi</taxon>
        <taxon>Dikarya</taxon>
        <taxon>Ascomycota</taxon>
        <taxon>Pezizomycotina</taxon>
        <taxon>Dothideomycetes</taxon>
        <taxon>Pleosporomycetidae</taxon>
        <taxon>Pleosporales</taxon>
        <taxon>Massarineae</taxon>
        <taxon>Didymosphaeriaceae</taxon>
        <taxon>Pseudopithomyces</taxon>
    </lineage>
</organism>
<feature type="domain" description="Xylanolytic transcriptional activator regulatory" evidence="3">
    <location>
        <begin position="294"/>
        <end position="367"/>
    </location>
</feature>
<evidence type="ECO:0000256" key="2">
    <source>
        <dbReference type="SAM" id="MobiDB-lite"/>
    </source>
</evidence>
<dbReference type="SMART" id="SM00906">
    <property type="entry name" value="Fungal_trans"/>
    <property type="match status" value="1"/>
</dbReference>
<evidence type="ECO:0000313" key="5">
    <source>
        <dbReference type="Proteomes" id="UP001280581"/>
    </source>
</evidence>
<evidence type="ECO:0000313" key="4">
    <source>
        <dbReference type="EMBL" id="KAK3215360.1"/>
    </source>
</evidence>
<dbReference type="GO" id="GO:0006351">
    <property type="term" value="P:DNA-templated transcription"/>
    <property type="evidence" value="ECO:0007669"/>
    <property type="project" value="InterPro"/>
</dbReference>
<protein>
    <recommendedName>
        <fullName evidence="3">Xylanolytic transcriptional activator regulatory domain-containing protein</fullName>
    </recommendedName>
</protein>
<comment type="caution">
    <text evidence="4">The sequence shown here is derived from an EMBL/GenBank/DDBJ whole genome shotgun (WGS) entry which is preliminary data.</text>
</comment>
<feature type="compositionally biased region" description="Polar residues" evidence="2">
    <location>
        <begin position="48"/>
        <end position="60"/>
    </location>
</feature>
<gene>
    <name evidence="4" type="ORF">GRF29_19g3033944</name>
</gene>
<dbReference type="InterPro" id="IPR007219">
    <property type="entry name" value="XnlR_reg_dom"/>
</dbReference>
<keyword evidence="5" id="KW-1185">Reference proteome</keyword>
<name>A0AAN6RJ96_9PLEO</name>
<dbReference type="PANTHER" id="PTHR47654:SF5">
    <property type="entry name" value="TRANSCRIPTION FACTOR DOMAIN-CONTAINING PROTEIN"/>
    <property type="match status" value="1"/>
</dbReference>
<proteinExistence type="predicted"/>
<dbReference type="AlphaFoldDB" id="A0AAN6RJ96"/>
<dbReference type="GO" id="GO:0008270">
    <property type="term" value="F:zinc ion binding"/>
    <property type="evidence" value="ECO:0007669"/>
    <property type="project" value="InterPro"/>
</dbReference>
<dbReference type="EMBL" id="WVTA01000003">
    <property type="protein sequence ID" value="KAK3215360.1"/>
    <property type="molecule type" value="Genomic_DNA"/>
</dbReference>
<dbReference type="Proteomes" id="UP001280581">
    <property type="component" value="Unassembled WGS sequence"/>
</dbReference>
<sequence length="713" mass="80357">MSVSNGASVTERCMQMAGLLKKLRGFADEEDSARIGELLEATDEDTFEASQNAPAISNPDTNDEDSRSDYRFEARTTEHAQRWETESLDLLDENLHENDQSRATGFVGQNSEVQWLRTFLLSEHSSDDMTPAKTSPLTTLNHEQVSAVTYYLDSQSIELGYQVDPYSLPSNEVAQQLLSAYMEKVHDSFPILPRKLFEEQCRKYFDALKQKCAPRLNRKWQAILNLVFAIGAKYSHLAKPSWEAHPQDHLLYRARACALAWNDSSLEQHPDLPQIQVAGLLAFYYLSVGQVSRAWIVVGMAIRYAVALGLHVRNEDRSASSSKREVLIRVWWSLSHLERQINITTGRPSAVFELDCSVPLPAPFSEQQIVDSNSVNTLRRSSLTPTASPTTYQHFMGPRSLSNSGLSDITPRSGVPEANPGSYFTATVQLSNITQSVLTSLYTAGTKTRSPDELQQAISQLGQRLDDWYAKLPLDFAFQMHRPGWATSQSPFHRERTFLTFQFCSAKILLTRPCLISLKGIWNQKTPTDFTQRMASMCIETAKAVVEILPDQAHPLFLYEFGPWWTVVHNLTQALAVFLLALSYSHATFQDNIALAAYCTKIIRWLRSMDDPLSERAYRLALNSFEVVAKRLSLPISEDLFYEPQLPVSRMVPDIETQLVHPGTLSTAPEMVYGYTEPAISPSGYPIYDQSAATGMYIPPPGDRSFYHHQRNS</sequence>